<protein>
    <submittedName>
        <fullName evidence="1">Uncharacterized protein</fullName>
    </submittedName>
</protein>
<sequence length="150" mass="16763">MASSSINKIEASPSIVTKHNISSLNASTSTLRAISGYLHGIEPLNGNNFSTWLEQVKLTLGFMDLDYSLRHDAPPPLDTDFTVEQKKVHDQWERSNRMSLMVYLDLVGEQFKGTSKTNAGILILRMLTTKYSGNGGVREHIMMMNDMANQ</sequence>
<evidence type="ECO:0000313" key="1">
    <source>
        <dbReference type="EMBL" id="KAD7476946.1"/>
    </source>
</evidence>
<dbReference type="EMBL" id="SZYD01000001">
    <property type="protein sequence ID" value="KAD7476946.1"/>
    <property type="molecule type" value="Genomic_DNA"/>
</dbReference>
<dbReference type="OrthoDB" id="1929566at2759"/>
<organism evidence="1 2">
    <name type="scientific">Mikania micrantha</name>
    <name type="common">bitter vine</name>
    <dbReference type="NCBI Taxonomy" id="192012"/>
    <lineage>
        <taxon>Eukaryota</taxon>
        <taxon>Viridiplantae</taxon>
        <taxon>Streptophyta</taxon>
        <taxon>Embryophyta</taxon>
        <taxon>Tracheophyta</taxon>
        <taxon>Spermatophyta</taxon>
        <taxon>Magnoliopsida</taxon>
        <taxon>eudicotyledons</taxon>
        <taxon>Gunneridae</taxon>
        <taxon>Pentapetalae</taxon>
        <taxon>asterids</taxon>
        <taxon>campanulids</taxon>
        <taxon>Asterales</taxon>
        <taxon>Asteraceae</taxon>
        <taxon>Asteroideae</taxon>
        <taxon>Heliantheae alliance</taxon>
        <taxon>Eupatorieae</taxon>
        <taxon>Mikania</taxon>
    </lineage>
</organism>
<comment type="caution">
    <text evidence="1">The sequence shown here is derived from an EMBL/GenBank/DDBJ whole genome shotgun (WGS) entry which is preliminary data.</text>
</comment>
<name>A0A5N6PYW0_9ASTR</name>
<keyword evidence="2" id="KW-1185">Reference proteome</keyword>
<dbReference type="AlphaFoldDB" id="A0A5N6PYW0"/>
<dbReference type="Proteomes" id="UP000326396">
    <property type="component" value="Linkage Group LG1"/>
</dbReference>
<evidence type="ECO:0000313" key="2">
    <source>
        <dbReference type="Proteomes" id="UP000326396"/>
    </source>
</evidence>
<gene>
    <name evidence="1" type="ORF">E3N88_00082</name>
</gene>
<reference evidence="1 2" key="1">
    <citation type="submission" date="2019-05" db="EMBL/GenBank/DDBJ databases">
        <title>Mikania micrantha, genome provides insights into the molecular mechanism of rapid growth.</title>
        <authorList>
            <person name="Liu B."/>
        </authorList>
    </citation>
    <scope>NUCLEOTIDE SEQUENCE [LARGE SCALE GENOMIC DNA]</scope>
    <source>
        <strain evidence="1">NLD-2019</strain>
        <tissue evidence="1">Leaf</tissue>
    </source>
</reference>
<proteinExistence type="predicted"/>
<accession>A0A5N6PYW0</accession>